<dbReference type="PANTHER" id="PTHR13061:SF29">
    <property type="entry name" value="GAMMA CARBONIC ANHYDRASE-LIKE 1, MITOCHONDRIAL-RELATED"/>
    <property type="match status" value="1"/>
</dbReference>
<dbReference type="Proteomes" id="UP001259832">
    <property type="component" value="Unassembled WGS sequence"/>
</dbReference>
<dbReference type="InterPro" id="IPR011004">
    <property type="entry name" value="Trimer_LpxA-like_sf"/>
</dbReference>
<dbReference type="InterPro" id="IPR047324">
    <property type="entry name" value="LbH_gamma_CA-like"/>
</dbReference>
<dbReference type="EMBL" id="JASMQC010000075">
    <property type="protein sequence ID" value="KAK1928356.1"/>
    <property type="molecule type" value="Genomic_DNA"/>
</dbReference>
<organism evidence="3 4">
    <name type="scientific">Phytophthora citrophthora</name>
    <dbReference type="NCBI Taxonomy" id="4793"/>
    <lineage>
        <taxon>Eukaryota</taxon>
        <taxon>Sar</taxon>
        <taxon>Stramenopiles</taxon>
        <taxon>Oomycota</taxon>
        <taxon>Peronosporomycetes</taxon>
        <taxon>Peronosporales</taxon>
        <taxon>Peronosporaceae</taxon>
        <taxon>Phytophthora</taxon>
    </lineage>
</organism>
<dbReference type="Pfam" id="PF00132">
    <property type="entry name" value="Hexapep"/>
    <property type="match status" value="1"/>
</dbReference>
<dbReference type="SUPFAM" id="SSF51161">
    <property type="entry name" value="Trimeric LpxA-like enzymes"/>
    <property type="match status" value="1"/>
</dbReference>
<gene>
    <name evidence="3" type="ORF">P3T76_011540</name>
    <name evidence="2" type="ORF">P3T76_016186</name>
</gene>
<name>A0AAD9G8N4_9STRA</name>
<feature type="region of interest" description="Disordered" evidence="1">
    <location>
        <begin position="56"/>
        <end position="88"/>
    </location>
</feature>
<dbReference type="PANTHER" id="PTHR13061">
    <property type="entry name" value="DYNACTIN SUBUNIT P25"/>
    <property type="match status" value="1"/>
</dbReference>
<sequence length="334" mass="36419">MGTLSTTDRCRSPHSELLAKFTRTELSKSRSTSVLVSILAILLCRTSTICAERGFVSTNHNVPPPRPHEREASTSGTQSDSKGMWAKQAGKAIRSLGQTIDRVGVSLEGRFTYTEHLNPSTRAVKNLGRSPKFEESVFVAPNASVIGDVKVGKGSSIWYNATVRGDVNHITIGENTNIQDQAVVHVAKIHKDIPTKIGNNVTVGPNAIVHACTIQDHCIIGTGAQVLDGVVIGAKSIVTAGSIVTMGKQVPSGQLWSGVPARYLRDLTAEEMQFMQQCSAEYTQLAEQHAEECAKTFEEYEADTERFEILRDVGETGLPQKGEEREDTGLYFRY</sequence>
<proteinExistence type="predicted"/>
<comment type="caution">
    <text evidence="3">The sequence shown here is derived from an EMBL/GenBank/DDBJ whole genome shotgun (WGS) entry which is preliminary data.</text>
</comment>
<evidence type="ECO:0000256" key="1">
    <source>
        <dbReference type="SAM" id="MobiDB-lite"/>
    </source>
</evidence>
<evidence type="ECO:0000313" key="2">
    <source>
        <dbReference type="EMBL" id="KAK1928356.1"/>
    </source>
</evidence>
<accession>A0AAD9G8N4</accession>
<dbReference type="AlphaFoldDB" id="A0AAD9G8N4"/>
<evidence type="ECO:0000313" key="3">
    <source>
        <dbReference type="EMBL" id="KAK1933780.1"/>
    </source>
</evidence>
<dbReference type="InterPro" id="IPR050484">
    <property type="entry name" value="Transf_Hexapept/Carb_Anhydrase"/>
</dbReference>
<dbReference type="EMBL" id="JASMQC010000027">
    <property type="protein sequence ID" value="KAK1933780.1"/>
    <property type="molecule type" value="Genomic_DNA"/>
</dbReference>
<keyword evidence="4" id="KW-1185">Reference proteome</keyword>
<evidence type="ECO:0000313" key="4">
    <source>
        <dbReference type="Proteomes" id="UP001259832"/>
    </source>
</evidence>
<reference evidence="3" key="1">
    <citation type="submission" date="2023-08" db="EMBL/GenBank/DDBJ databases">
        <title>Reference Genome Resource for the Citrus Pathogen Phytophthora citrophthora.</title>
        <authorList>
            <person name="Moller H."/>
            <person name="Coetzee B."/>
            <person name="Rose L.J."/>
            <person name="Van Niekerk J.M."/>
        </authorList>
    </citation>
    <scope>NUCLEOTIDE SEQUENCE</scope>
    <source>
        <strain evidence="3">STE-U-9442</strain>
    </source>
</reference>
<dbReference type="Gene3D" id="2.160.10.10">
    <property type="entry name" value="Hexapeptide repeat proteins"/>
    <property type="match status" value="1"/>
</dbReference>
<protein>
    <submittedName>
        <fullName evidence="3">Gamma carbonic anhydrase 2</fullName>
    </submittedName>
</protein>
<dbReference type="CDD" id="cd04645">
    <property type="entry name" value="LbH_gamma_CA_like"/>
    <property type="match status" value="1"/>
</dbReference>
<dbReference type="InterPro" id="IPR001451">
    <property type="entry name" value="Hexapep"/>
</dbReference>